<dbReference type="Proteomes" id="UP000199309">
    <property type="component" value="Unassembled WGS sequence"/>
</dbReference>
<accession>A0A1G9R3T2</accession>
<dbReference type="AlphaFoldDB" id="A0A1G9R3T2"/>
<dbReference type="HAMAP" id="MF_00674">
    <property type="entry name" value="UPF0251"/>
    <property type="match status" value="1"/>
</dbReference>
<dbReference type="Pfam" id="PF02001">
    <property type="entry name" value="DUF134"/>
    <property type="match status" value="1"/>
</dbReference>
<dbReference type="PANTHER" id="PTHR37478:SF2">
    <property type="entry name" value="UPF0251 PROTEIN TK0562"/>
    <property type="match status" value="1"/>
</dbReference>
<sequence length="120" mass="13256">MPRPQRCRRVCSMPRSGEFAPAGIACPNTIDTVIMSIDEYEVIRLIDLVGLTQEQCALQINVARTTVTGIYDVARRKIADALVHGKRLLIEGGNIELCKQSGKCCNSCHCRSTQHIKKGD</sequence>
<keyword evidence="4" id="KW-1185">Reference proteome</keyword>
<organism evidence="3 4">
    <name type="scientific">Megasphaera paucivorans</name>
    <dbReference type="NCBI Taxonomy" id="349095"/>
    <lineage>
        <taxon>Bacteria</taxon>
        <taxon>Bacillati</taxon>
        <taxon>Bacillota</taxon>
        <taxon>Negativicutes</taxon>
        <taxon>Veillonellales</taxon>
        <taxon>Veillonellaceae</taxon>
        <taxon>Megasphaera</taxon>
    </lineage>
</organism>
<dbReference type="RefSeq" id="WP_091647674.1">
    <property type="nucleotide sequence ID" value="NZ_FNHQ01000002.1"/>
</dbReference>
<dbReference type="InterPro" id="IPR002852">
    <property type="entry name" value="UPF0251"/>
</dbReference>
<evidence type="ECO:0000256" key="2">
    <source>
        <dbReference type="HAMAP-Rule" id="MF_00674"/>
    </source>
</evidence>
<name>A0A1G9R3T2_9FIRM</name>
<evidence type="ECO:0000313" key="4">
    <source>
        <dbReference type="Proteomes" id="UP000199309"/>
    </source>
</evidence>
<evidence type="ECO:0000313" key="3">
    <source>
        <dbReference type="EMBL" id="SDM17780.1"/>
    </source>
</evidence>
<dbReference type="PANTHER" id="PTHR37478">
    <property type="match status" value="1"/>
</dbReference>
<comment type="similarity">
    <text evidence="1 2">Belongs to the UPF0251 family.</text>
</comment>
<dbReference type="STRING" id="349095.SAMN05660299_00381"/>
<proteinExistence type="inferred from homology"/>
<evidence type="ECO:0000256" key="1">
    <source>
        <dbReference type="ARBA" id="ARBA00009350"/>
    </source>
</evidence>
<dbReference type="GO" id="GO:0003677">
    <property type="term" value="F:DNA binding"/>
    <property type="evidence" value="ECO:0007669"/>
    <property type="project" value="UniProtKB-KW"/>
</dbReference>
<dbReference type="OrthoDB" id="280278at2"/>
<protein>
    <recommendedName>
        <fullName evidence="2">UPF0251 protein SAMN05660299_00381</fullName>
    </recommendedName>
</protein>
<reference evidence="3 4" key="1">
    <citation type="submission" date="2016-10" db="EMBL/GenBank/DDBJ databases">
        <authorList>
            <person name="de Groot N.N."/>
        </authorList>
    </citation>
    <scope>NUCLEOTIDE SEQUENCE [LARGE SCALE GENOMIC DNA]</scope>
    <source>
        <strain evidence="3 4">DSM 16981</strain>
    </source>
</reference>
<keyword evidence="3" id="KW-0238">DNA-binding</keyword>
<dbReference type="EMBL" id="FNHQ01000002">
    <property type="protein sequence ID" value="SDM17780.1"/>
    <property type="molecule type" value="Genomic_DNA"/>
</dbReference>
<gene>
    <name evidence="3" type="ORF">SAMN05660299_00381</name>
</gene>